<dbReference type="PROSITE" id="PS50943">
    <property type="entry name" value="HTH_CROC1"/>
    <property type="match status" value="1"/>
</dbReference>
<dbReference type="CDD" id="cd02209">
    <property type="entry name" value="cupin_XRE_C"/>
    <property type="match status" value="1"/>
</dbReference>
<reference evidence="5" key="1">
    <citation type="submission" date="2022-12" db="EMBL/GenBank/DDBJ databases">
        <title>Peptostreptococcus.</title>
        <authorList>
            <person name="Lee S.H."/>
        </authorList>
    </citation>
    <scope>NUCLEOTIDE SEQUENCE</scope>
    <source>
        <strain evidence="5">CBA3647</strain>
    </source>
</reference>
<evidence type="ECO:0000313" key="5">
    <source>
        <dbReference type="EMBL" id="WAW14545.1"/>
    </source>
</evidence>
<dbReference type="InterPro" id="IPR011051">
    <property type="entry name" value="RmlC_Cupin_sf"/>
</dbReference>
<feature type="domain" description="HTH cro/C1-type" evidence="4">
    <location>
        <begin position="11"/>
        <end position="65"/>
    </location>
</feature>
<dbReference type="EMBL" id="CP114052">
    <property type="protein sequence ID" value="WAW14545.1"/>
    <property type="molecule type" value="Genomic_DNA"/>
</dbReference>
<evidence type="ECO:0000256" key="2">
    <source>
        <dbReference type="ARBA" id="ARBA00023125"/>
    </source>
</evidence>
<evidence type="ECO:0000313" key="6">
    <source>
        <dbReference type="Proteomes" id="UP001164187"/>
    </source>
</evidence>
<keyword evidence="1" id="KW-0805">Transcription regulation</keyword>
<dbReference type="PANTHER" id="PTHR46797">
    <property type="entry name" value="HTH-TYPE TRANSCRIPTIONAL REGULATOR"/>
    <property type="match status" value="1"/>
</dbReference>
<sequence>MSINVRIANNVKKIREEKHITLDKAAALTGVSRSMLSQIEKGDVNPTISVIWKIANGFKVSFTSIMEEDNLESVVVKEVQPLINDEHQKYLNYPTFTFDDKKHFEMYRILIEEGGILNAEPHLVKSEEYITIFDGRAEISVGEEKFILEKGDSLKFAADQKHFYKNAGEGTCAISMLIYYS</sequence>
<dbReference type="PANTHER" id="PTHR46797:SF23">
    <property type="entry name" value="HTH-TYPE TRANSCRIPTIONAL REGULATOR SUTR"/>
    <property type="match status" value="1"/>
</dbReference>
<dbReference type="SMART" id="SM00530">
    <property type="entry name" value="HTH_XRE"/>
    <property type="match status" value="1"/>
</dbReference>
<dbReference type="InterPro" id="IPR010982">
    <property type="entry name" value="Lambda_DNA-bd_dom_sf"/>
</dbReference>
<dbReference type="Pfam" id="PF07883">
    <property type="entry name" value="Cupin_2"/>
    <property type="match status" value="1"/>
</dbReference>
<evidence type="ECO:0000259" key="4">
    <source>
        <dbReference type="PROSITE" id="PS50943"/>
    </source>
</evidence>
<dbReference type="InterPro" id="IPR014710">
    <property type="entry name" value="RmlC-like_jellyroll"/>
</dbReference>
<dbReference type="Gene3D" id="2.60.120.10">
    <property type="entry name" value="Jelly Rolls"/>
    <property type="match status" value="1"/>
</dbReference>
<organism evidence="5 6">
    <name type="scientific">Peptostreptococcus equinus</name>
    <dbReference type="NCBI Taxonomy" id="3003601"/>
    <lineage>
        <taxon>Bacteria</taxon>
        <taxon>Bacillati</taxon>
        <taxon>Bacillota</taxon>
        <taxon>Clostridia</taxon>
        <taxon>Peptostreptococcales</taxon>
        <taxon>Peptostreptococcaceae</taxon>
        <taxon>Peptostreptococcus</taxon>
    </lineage>
</organism>
<proteinExistence type="predicted"/>
<dbReference type="InterPro" id="IPR001387">
    <property type="entry name" value="Cro/C1-type_HTH"/>
</dbReference>
<dbReference type="RefSeq" id="WP_269311242.1">
    <property type="nucleotide sequence ID" value="NZ_CP114052.1"/>
</dbReference>
<keyword evidence="2" id="KW-0238">DNA-binding</keyword>
<dbReference type="Proteomes" id="UP001164187">
    <property type="component" value="Chromosome"/>
</dbReference>
<dbReference type="Pfam" id="PF01381">
    <property type="entry name" value="HTH_3"/>
    <property type="match status" value="1"/>
</dbReference>
<dbReference type="SUPFAM" id="SSF51182">
    <property type="entry name" value="RmlC-like cupins"/>
    <property type="match status" value="1"/>
</dbReference>
<dbReference type="InterPro" id="IPR013096">
    <property type="entry name" value="Cupin_2"/>
</dbReference>
<dbReference type="SUPFAM" id="SSF47413">
    <property type="entry name" value="lambda repressor-like DNA-binding domains"/>
    <property type="match status" value="1"/>
</dbReference>
<accession>A0ABY7JMF5</accession>
<gene>
    <name evidence="5" type="ORF">O0R46_08060</name>
</gene>
<dbReference type="InterPro" id="IPR050807">
    <property type="entry name" value="TransReg_Diox_bact_type"/>
</dbReference>
<name>A0ABY7JMF5_9FIRM</name>
<dbReference type="CDD" id="cd00093">
    <property type="entry name" value="HTH_XRE"/>
    <property type="match status" value="1"/>
</dbReference>
<evidence type="ECO:0000256" key="1">
    <source>
        <dbReference type="ARBA" id="ARBA00023015"/>
    </source>
</evidence>
<evidence type="ECO:0000256" key="3">
    <source>
        <dbReference type="ARBA" id="ARBA00023163"/>
    </source>
</evidence>
<keyword evidence="6" id="KW-1185">Reference proteome</keyword>
<dbReference type="Gene3D" id="1.10.260.40">
    <property type="entry name" value="lambda repressor-like DNA-binding domains"/>
    <property type="match status" value="1"/>
</dbReference>
<keyword evidence="3" id="KW-0804">Transcription</keyword>
<protein>
    <submittedName>
        <fullName evidence="5">XRE family transcriptional regulator</fullName>
    </submittedName>
</protein>